<proteinExistence type="predicted"/>
<evidence type="ECO:0000313" key="3">
    <source>
        <dbReference type="EMBL" id="GEZ04019.1"/>
    </source>
</evidence>
<feature type="domain" description="Retrotransposon gag" evidence="2">
    <location>
        <begin position="224"/>
        <end position="269"/>
    </location>
</feature>
<feature type="non-terminal residue" evidence="3">
    <location>
        <position position="1"/>
    </location>
</feature>
<reference evidence="3" key="1">
    <citation type="journal article" date="2019" name="Sci. Rep.">
        <title>Draft genome of Tanacetum cinerariifolium, the natural source of mosquito coil.</title>
        <authorList>
            <person name="Yamashiro T."/>
            <person name="Shiraishi A."/>
            <person name="Satake H."/>
            <person name="Nakayama K."/>
        </authorList>
    </citation>
    <scope>NUCLEOTIDE SEQUENCE</scope>
</reference>
<dbReference type="InterPro" id="IPR005162">
    <property type="entry name" value="Retrotrans_gag_dom"/>
</dbReference>
<dbReference type="EMBL" id="BKCJ010234679">
    <property type="protein sequence ID" value="GEZ04019.1"/>
    <property type="molecule type" value="Genomic_DNA"/>
</dbReference>
<dbReference type="PANTHER" id="PTHR33223:SF11">
    <property type="entry name" value="ELEMENT PROTEIN, PUTATIVE-RELATED"/>
    <property type="match status" value="1"/>
</dbReference>
<accession>A0A699I1I3</accession>
<protein>
    <submittedName>
        <fullName evidence="3">Reverse transcriptase domain-containing protein</fullName>
    </submittedName>
</protein>
<name>A0A699I1I3_TANCI</name>
<feature type="compositionally biased region" description="Low complexity" evidence="1">
    <location>
        <begin position="104"/>
        <end position="115"/>
    </location>
</feature>
<gene>
    <name evidence="3" type="ORF">Tci_475992</name>
</gene>
<organism evidence="3">
    <name type="scientific">Tanacetum cinerariifolium</name>
    <name type="common">Dalmatian daisy</name>
    <name type="synonym">Chrysanthemum cinerariifolium</name>
    <dbReference type="NCBI Taxonomy" id="118510"/>
    <lineage>
        <taxon>Eukaryota</taxon>
        <taxon>Viridiplantae</taxon>
        <taxon>Streptophyta</taxon>
        <taxon>Embryophyta</taxon>
        <taxon>Tracheophyta</taxon>
        <taxon>Spermatophyta</taxon>
        <taxon>Magnoliopsida</taxon>
        <taxon>eudicotyledons</taxon>
        <taxon>Gunneridae</taxon>
        <taxon>Pentapetalae</taxon>
        <taxon>asterids</taxon>
        <taxon>campanulids</taxon>
        <taxon>Asterales</taxon>
        <taxon>Asteraceae</taxon>
        <taxon>Asteroideae</taxon>
        <taxon>Anthemideae</taxon>
        <taxon>Anthemidinae</taxon>
        <taxon>Tanacetum</taxon>
    </lineage>
</organism>
<keyword evidence="3" id="KW-0548">Nucleotidyltransferase</keyword>
<dbReference type="PANTHER" id="PTHR33223">
    <property type="entry name" value="CCHC-TYPE DOMAIN-CONTAINING PROTEIN"/>
    <property type="match status" value="1"/>
</dbReference>
<dbReference type="Pfam" id="PF03732">
    <property type="entry name" value="Retrotrans_gag"/>
    <property type="match status" value="1"/>
</dbReference>
<keyword evidence="3" id="KW-0695">RNA-directed DNA polymerase</keyword>
<evidence type="ECO:0000259" key="2">
    <source>
        <dbReference type="Pfam" id="PF03732"/>
    </source>
</evidence>
<evidence type="ECO:0000256" key="1">
    <source>
        <dbReference type="SAM" id="MobiDB-lite"/>
    </source>
</evidence>
<sequence length="314" mass="35433">GMATPTILVSVEENLGDPIDIRMDIIHPEPVAAVAFPVAAVELTALRFRLDIAETENASLLASIKTTEAIERITRKRERQARVEIEQQLAVVQESSSKLTRDQTSNPTSSMNTTPKGRICKSSKQKVENSNLEEHLPPVVTMADNRTMAEMLRAPTEGCAEAIVVPPILTEQFKLKHNLINMMTSDQFFGLEKDNPHDHIRWFNKITSTIKYRDVPNSVIKLILFPFSLTGAALRWLEKEPPRSITTWDDLVSKIINEFFPPQELQISVMKSQIFNNGSMNLFMRLGIDIKISFLHALITVLLNCNNWILSTMP</sequence>
<dbReference type="GO" id="GO:0003964">
    <property type="term" value="F:RNA-directed DNA polymerase activity"/>
    <property type="evidence" value="ECO:0007669"/>
    <property type="project" value="UniProtKB-KW"/>
</dbReference>
<feature type="region of interest" description="Disordered" evidence="1">
    <location>
        <begin position="94"/>
        <end position="128"/>
    </location>
</feature>
<comment type="caution">
    <text evidence="3">The sequence shown here is derived from an EMBL/GenBank/DDBJ whole genome shotgun (WGS) entry which is preliminary data.</text>
</comment>
<dbReference type="AlphaFoldDB" id="A0A699I1I3"/>
<keyword evidence="3" id="KW-0808">Transferase</keyword>